<dbReference type="SUPFAM" id="SSF103473">
    <property type="entry name" value="MFS general substrate transporter"/>
    <property type="match status" value="1"/>
</dbReference>
<feature type="transmembrane region" description="Helical" evidence="6">
    <location>
        <begin position="253"/>
        <end position="270"/>
    </location>
</feature>
<feature type="transmembrane region" description="Helical" evidence="6">
    <location>
        <begin position="462"/>
        <end position="483"/>
    </location>
</feature>
<keyword evidence="4 6" id="KW-1133">Transmembrane helix</keyword>
<feature type="transmembrane region" description="Helical" evidence="6">
    <location>
        <begin position="282"/>
        <end position="305"/>
    </location>
</feature>
<feature type="domain" description="Major facilitator superfamily (MFS) profile" evidence="7">
    <location>
        <begin position="325"/>
        <end position="548"/>
    </location>
</feature>
<feature type="transmembrane region" description="Helical" evidence="6">
    <location>
        <begin position="371"/>
        <end position="392"/>
    </location>
</feature>
<dbReference type="PROSITE" id="PS50850">
    <property type="entry name" value="MFS"/>
    <property type="match status" value="1"/>
</dbReference>
<feature type="transmembrane region" description="Helical" evidence="6">
    <location>
        <begin position="326"/>
        <end position="351"/>
    </location>
</feature>
<keyword evidence="3 6" id="KW-0812">Transmembrane</keyword>
<organism evidence="8 9">
    <name type="scientific">Diploptera punctata</name>
    <name type="common">Pacific beetle cockroach</name>
    <dbReference type="NCBI Taxonomy" id="6984"/>
    <lineage>
        <taxon>Eukaryota</taxon>
        <taxon>Metazoa</taxon>
        <taxon>Ecdysozoa</taxon>
        <taxon>Arthropoda</taxon>
        <taxon>Hexapoda</taxon>
        <taxon>Insecta</taxon>
        <taxon>Pterygota</taxon>
        <taxon>Neoptera</taxon>
        <taxon>Polyneoptera</taxon>
        <taxon>Dictyoptera</taxon>
        <taxon>Blattodea</taxon>
        <taxon>Blaberoidea</taxon>
        <taxon>Blaberidae</taxon>
        <taxon>Diplopterinae</taxon>
        <taxon>Diploptera</taxon>
    </lineage>
</organism>
<comment type="subcellular location">
    <subcellularLocation>
        <location evidence="1">Membrane</location>
        <topology evidence="1">Multi-pass membrane protein</topology>
    </subcellularLocation>
</comment>
<evidence type="ECO:0000256" key="5">
    <source>
        <dbReference type="ARBA" id="ARBA00023136"/>
    </source>
</evidence>
<sequence>MLSVNRNLLPMKAHYFLFNGGLASILSFLPLYARQLGLSSMVLGTIYTVLPIAGTVAKPMFGALADHFQMQKLVFVTSLVMMTMSYYLMQFIPEAPTHRSVMLTQCDTFQTCSSDMQPCGLNDVLSQHGDNTSLSCQAVCDWPQLSSNTTVVQLMVDIPVQHITYNGSCLQLQMSAAVSECADMNCSMACDSHSVNQLLESPAVVSNHVSQLCLFFVLLILSYLTRVVATSVGDAICFQLLGNTPQEFGQQRLWGAAGWGIAAMLSGVLVDCFSDAGIQKNFTAIFYVMLVLMILDIVVSCKLECKQEECHNIWQNVGKVMSEARVIVFILWCMFVGVATGVLWLFLFWHLEDLVSGDDCQVQMWMKTLEGLVLGVRCFGGELPFFFFSGQILNKIGHVHSMSLVLLVFSLRCILYSLLVNPWWCLPLELLQGLTFGICYSTMASYTSTIAPPGAEATMQGIIGAIFEGVGVSLGSLLGGVLYDTYGGAQTFLAVGVASFIAFLLHVLVQSLLTCSSRFYPAAAATYMSPEGAIKSLETKQTAQRQEK</sequence>
<dbReference type="EMBL" id="JASPKZ010000023">
    <property type="protein sequence ID" value="KAJ9601320.1"/>
    <property type="molecule type" value="Genomic_DNA"/>
</dbReference>
<dbReference type="InterPro" id="IPR020846">
    <property type="entry name" value="MFS_dom"/>
</dbReference>
<dbReference type="CDD" id="cd17335">
    <property type="entry name" value="MFS_MFSD6"/>
    <property type="match status" value="1"/>
</dbReference>
<feature type="transmembrane region" description="Helical" evidence="6">
    <location>
        <begin position="12"/>
        <end position="32"/>
    </location>
</feature>
<evidence type="ECO:0000313" key="9">
    <source>
        <dbReference type="Proteomes" id="UP001233999"/>
    </source>
</evidence>
<feature type="transmembrane region" description="Helical" evidence="6">
    <location>
        <begin position="430"/>
        <end position="450"/>
    </location>
</feature>
<dbReference type="AlphaFoldDB" id="A0AAD8AM95"/>
<protein>
    <recommendedName>
        <fullName evidence="7">Major facilitator superfamily (MFS) profile domain-containing protein</fullName>
    </recommendedName>
</protein>
<gene>
    <name evidence="8" type="ORF">L9F63_000542</name>
</gene>
<feature type="transmembrane region" description="Helical" evidence="6">
    <location>
        <begin position="489"/>
        <end position="509"/>
    </location>
</feature>
<evidence type="ECO:0000256" key="4">
    <source>
        <dbReference type="ARBA" id="ARBA00022989"/>
    </source>
</evidence>
<dbReference type="InterPro" id="IPR036259">
    <property type="entry name" value="MFS_trans_sf"/>
</dbReference>
<dbReference type="Proteomes" id="UP001233999">
    <property type="component" value="Unassembled WGS sequence"/>
</dbReference>
<keyword evidence="9" id="KW-1185">Reference proteome</keyword>
<reference evidence="8" key="2">
    <citation type="submission" date="2023-05" db="EMBL/GenBank/DDBJ databases">
        <authorList>
            <person name="Fouks B."/>
        </authorList>
    </citation>
    <scope>NUCLEOTIDE SEQUENCE</scope>
    <source>
        <strain evidence="8">Stay&amp;Tobe</strain>
        <tissue evidence="8">Testes</tissue>
    </source>
</reference>
<evidence type="ECO:0000256" key="6">
    <source>
        <dbReference type="SAM" id="Phobius"/>
    </source>
</evidence>
<feature type="transmembrane region" description="Helical" evidence="6">
    <location>
        <begin position="214"/>
        <end position="241"/>
    </location>
</feature>
<evidence type="ECO:0000259" key="7">
    <source>
        <dbReference type="PROSITE" id="PS50850"/>
    </source>
</evidence>
<evidence type="ECO:0000313" key="8">
    <source>
        <dbReference type="EMBL" id="KAJ9601320.1"/>
    </source>
</evidence>
<comment type="caution">
    <text evidence="8">The sequence shown here is derived from an EMBL/GenBank/DDBJ whole genome shotgun (WGS) entry which is preliminary data.</text>
</comment>
<reference evidence="8" key="1">
    <citation type="journal article" date="2023" name="IScience">
        <title>Live-bearing cockroach genome reveals convergent evolutionary mechanisms linked to viviparity in insects and beyond.</title>
        <authorList>
            <person name="Fouks B."/>
            <person name="Harrison M.C."/>
            <person name="Mikhailova A.A."/>
            <person name="Marchal E."/>
            <person name="English S."/>
            <person name="Carruthers M."/>
            <person name="Jennings E.C."/>
            <person name="Chiamaka E.L."/>
            <person name="Frigard R.A."/>
            <person name="Pippel M."/>
            <person name="Attardo G.M."/>
            <person name="Benoit J.B."/>
            <person name="Bornberg-Bauer E."/>
            <person name="Tobe S.S."/>
        </authorList>
    </citation>
    <scope>NUCLEOTIDE SEQUENCE</scope>
    <source>
        <strain evidence="8">Stay&amp;Tobe</strain>
    </source>
</reference>
<feature type="transmembrane region" description="Helical" evidence="6">
    <location>
        <begin position="404"/>
        <end position="424"/>
    </location>
</feature>
<dbReference type="PANTHER" id="PTHR16172:SF30">
    <property type="entry name" value="SUGAR BABY, ISOFORM C"/>
    <property type="match status" value="1"/>
</dbReference>
<dbReference type="GO" id="GO:0016020">
    <property type="term" value="C:membrane"/>
    <property type="evidence" value="ECO:0007669"/>
    <property type="project" value="UniProtKB-SubCell"/>
</dbReference>
<keyword evidence="5 6" id="KW-0472">Membrane</keyword>
<comment type="similarity">
    <text evidence="2">Belongs to the major facilitator superfamily. MFSD6 family.</text>
</comment>
<accession>A0AAD8AM95</accession>
<dbReference type="InterPro" id="IPR024989">
    <property type="entry name" value="MFS_assoc_dom"/>
</dbReference>
<proteinExistence type="inferred from homology"/>
<dbReference type="PANTHER" id="PTHR16172">
    <property type="entry name" value="MAJOR FACILITATOR SUPERFAMILY DOMAIN-CONTAINING PROTEIN 6-LIKE"/>
    <property type="match status" value="1"/>
</dbReference>
<feature type="transmembrane region" description="Helical" evidence="6">
    <location>
        <begin position="38"/>
        <end position="61"/>
    </location>
</feature>
<feature type="transmembrane region" description="Helical" evidence="6">
    <location>
        <begin position="73"/>
        <end position="92"/>
    </location>
</feature>
<dbReference type="Gene3D" id="1.20.1250.20">
    <property type="entry name" value="MFS general substrate transporter like domains"/>
    <property type="match status" value="3"/>
</dbReference>
<dbReference type="GO" id="GO:0022857">
    <property type="term" value="F:transmembrane transporter activity"/>
    <property type="evidence" value="ECO:0007669"/>
    <property type="project" value="InterPro"/>
</dbReference>
<evidence type="ECO:0000256" key="1">
    <source>
        <dbReference type="ARBA" id="ARBA00004141"/>
    </source>
</evidence>
<dbReference type="InterPro" id="IPR051717">
    <property type="entry name" value="MFS_MFSD6"/>
</dbReference>
<dbReference type="Pfam" id="PF12832">
    <property type="entry name" value="MFS_1_like"/>
    <property type="match status" value="1"/>
</dbReference>
<evidence type="ECO:0000256" key="2">
    <source>
        <dbReference type="ARBA" id="ARBA00005241"/>
    </source>
</evidence>
<name>A0AAD8AM95_DIPPU</name>
<evidence type="ECO:0000256" key="3">
    <source>
        <dbReference type="ARBA" id="ARBA00022692"/>
    </source>
</evidence>